<evidence type="ECO:0000256" key="1">
    <source>
        <dbReference type="SAM" id="MobiDB-lite"/>
    </source>
</evidence>
<feature type="compositionally biased region" description="Gly residues" evidence="1">
    <location>
        <begin position="37"/>
        <end position="55"/>
    </location>
</feature>
<protein>
    <submittedName>
        <fullName evidence="2">Uncharacterized protein</fullName>
    </submittedName>
</protein>
<reference evidence="2" key="1">
    <citation type="journal article" date="2014" name="Int. J. Syst. Evol. Microbiol.">
        <title>Complete genome sequence of Corynebacterium casei LMG S-19264T (=DSM 44701T), isolated from a smear-ripened cheese.</title>
        <authorList>
            <consortium name="US DOE Joint Genome Institute (JGI-PGF)"/>
            <person name="Walter F."/>
            <person name="Albersmeier A."/>
            <person name="Kalinowski J."/>
            <person name="Ruckert C."/>
        </authorList>
    </citation>
    <scope>NUCLEOTIDE SEQUENCE</scope>
    <source>
        <strain evidence="2">JCM 4815</strain>
    </source>
</reference>
<dbReference type="Proteomes" id="UP000622166">
    <property type="component" value="Unassembled WGS sequence"/>
</dbReference>
<dbReference type="EMBL" id="BMVW01000001">
    <property type="protein sequence ID" value="GGY92637.1"/>
    <property type="molecule type" value="Genomic_DNA"/>
</dbReference>
<dbReference type="AlphaFoldDB" id="A0A918P9H4"/>
<name>A0A918P9H4_9ACTN</name>
<evidence type="ECO:0000313" key="2">
    <source>
        <dbReference type="EMBL" id="GGY92637.1"/>
    </source>
</evidence>
<evidence type="ECO:0000313" key="3">
    <source>
        <dbReference type="Proteomes" id="UP000622166"/>
    </source>
</evidence>
<proteinExistence type="predicted"/>
<accession>A0A918P9H4</accession>
<feature type="region of interest" description="Disordered" evidence="1">
    <location>
        <begin position="27"/>
        <end position="76"/>
    </location>
</feature>
<reference evidence="2" key="2">
    <citation type="submission" date="2020-09" db="EMBL/GenBank/DDBJ databases">
        <authorList>
            <person name="Sun Q."/>
            <person name="Ohkuma M."/>
        </authorList>
    </citation>
    <scope>NUCLEOTIDE SEQUENCE</scope>
    <source>
        <strain evidence="2">JCM 4815</strain>
    </source>
</reference>
<organism evidence="2 3">
    <name type="scientific">Streptomyces poonensis</name>
    <dbReference type="NCBI Taxonomy" id="68255"/>
    <lineage>
        <taxon>Bacteria</taxon>
        <taxon>Bacillati</taxon>
        <taxon>Actinomycetota</taxon>
        <taxon>Actinomycetes</taxon>
        <taxon>Kitasatosporales</taxon>
        <taxon>Streptomycetaceae</taxon>
        <taxon>Streptomyces</taxon>
    </lineage>
</organism>
<gene>
    <name evidence="2" type="ORF">GCM10010365_08990</name>
</gene>
<comment type="caution">
    <text evidence="2">The sequence shown here is derived from an EMBL/GenBank/DDBJ whole genome shotgun (WGS) entry which is preliminary data.</text>
</comment>
<keyword evidence="3" id="KW-1185">Reference proteome</keyword>
<sequence>MVVAGGLGVGEAHPGLLEGEQRRCGGFAATDHEGKDGAGGGHGGASGVWGRGYSGLGDDRGETGAEEYGQGHGYGQ</sequence>